<gene>
    <name evidence="3" type="ORF">CSC65_10580</name>
</gene>
<dbReference type="Proteomes" id="UP000788419">
    <property type="component" value="Unassembled WGS sequence"/>
</dbReference>
<sequence length="230" mass="24232">MRGIGMGLASGAPIAPDDGARVDLLFQRVAGHADNRATADARGARCEVPVRGLCSPDHSGVTVAHPWSQAMSRILCCLFGTVLAFAAHADEPPTGATPAFDAGLARQTGADERGMRPYVLVVLKTGPQRMPDGEARDAMFAGHFANMERMATDGKLVLAGPFMEDPAGWRGLFVFAVDDIEAARALTATDPVIVNGDMVAEYHAWYGSAANMLVPDLHKRLVPPAGKSAP</sequence>
<dbReference type="Pfam" id="PF03795">
    <property type="entry name" value="YCII"/>
    <property type="match status" value="1"/>
</dbReference>
<comment type="similarity">
    <text evidence="1">Belongs to the YciI family.</text>
</comment>
<reference evidence="3 4" key="1">
    <citation type="submission" date="2017-10" db="EMBL/GenBank/DDBJ databases">
        <title>Whole genome sequencing of members of genus Pseudoxanthomonas.</title>
        <authorList>
            <person name="Kumar S."/>
            <person name="Bansal K."/>
            <person name="Kaur A."/>
            <person name="Patil P."/>
            <person name="Sharma S."/>
            <person name="Patil P.B."/>
        </authorList>
    </citation>
    <scope>NUCLEOTIDE SEQUENCE [LARGE SCALE GENOMIC DNA]</scope>
    <source>
        <strain evidence="3 4">DSM 17801</strain>
    </source>
</reference>
<dbReference type="Gene3D" id="3.30.70.1060">
    <property type="entry name" value="Dimeric alpha+beta barrel"/>
    <property type="match status" value="1"/>
</dbReference>
<evidence type="ECO:0000313" key="4">
    <source>
        <dbReference type="Proteomes" id="UP000788419"/>
    </source>
</evidence>
<dbReference type="EMBL" id="PDWN01000009">
    <property type="protein sequence ID" value="KAF1694129.1"/>
    <property type="molecule type" value="Genomic_DNA"/>
</dbReference>
<evidence type="ECO:0000259" key="2">
    <source>
        <dbReference type="Pfam" id="PF03795"/>
    </source>
</evidence>
<dbReference type="InterPro" id="IPR005545">
    <property type="entry name" value="YCII"/>
</dbReference>
<name>A0ABQ6Z6G8_9GAMM</name>
<protein>
    <recommendedName>
        <fullName evidence="2">YCII-related domain-containing protein</fullName>
    </recommendedName>
</protein>
<evidence type="ECO:0000313" key="3">
    <source>
        <dbReference type="EMBL" id="KAF1694129.1"/>
    </source>
</evidence>
<keyword evidence="4" id="KW-1185">Reference proteome</keyword>
<dbReference type="InterPro" id="IPR011008">
    <property type="entry name" value="Dimeric_a/b-barrel"/>
</dbReference>
<proteinExistence type="inferred from homology"/>
<evidence type="ECO:0000256" key="1">
    <source>
        <dbReference type="ARBA" id="ARBA00007689"/>
    </source>
</evidence>
<feature type="domain" description="YCII-related" evidence="2">
    <location>
        <begin position="122"/>
        <end position="201"/>
    </location>
</feature>
<accession>A0ABQ6Z6G8</accession>
<comment type="caution">
    <text evidence="3">The sequence shown here is derived from an EMBL/GenBank/DDBJ whole genome shotgun (WGS) entry which is preliminary data.</text>
</comment>
<organism evidence="3 4">
    <name type="scientific">Pseudoxanthomonas daejeonensis</name>
    <dbReference type="NCBI Taxonomy" id="266062"/>
    <lineage>
        <taxon>Bacteria</taxon>
        <taxon>Pseudomonadati</taxon>
        <taxon>Pseudomonadota</taxon>
        <taxon>Gammaproteobacteria</taxon>
        <taxon>Lysobacterales</taxon>
        <taxon>Lysobacteraceae</taxon>
        <taxon>Pseudoxanthomonas</taxon>
    </lineage>
</organism>
<dbReference type="SUPFAM" id="SSF54909">
    <property type="entry name" value="Dimeric alpha+beta barrel"/>
    <property type="match status" value="1"/>
</dbReference>